<dbReference type="AlphaFoldDB" id="A0A930V2G6"/>
<evidence type="ECO:0000313" key="1">
    <source>
        <dbReference type="EMBL" id="MBF4161974.1"/>
    </source>
</evidence>
<protein>
    <submittedName>
        <fullName evidence="1">Uncharacterized protein</fullName>
    </submittedName>
</protein>
<comment type="caution">
    <text evidence="1">The sequence shown here is derived from an EMBL/GenBank/DDBJ whole genome shotgun (WGS) entry which is preliminary data.</text>
</comment>
<dbReference type="EMBL" id="JADIVZ010000003">
    <property type="protein sequence ID" value="MBF4161974.1"/>
    <property type="molecule type" value="Genomic_DNA"/>
</dbReference>
<gene>
    <name evidence="1" type="ORF">ISG29_09745</name>
</gene>
<reference evidence="1" key="1">
    <citation type="submission" date="2020-11" db="EMBL/GenBank/DDBJ databases">
        <title>Nocardioides sp. CBS4Y-1, whole genome shotgun sequence.</title>
        <authorList>
            <person name="Tuo L."/>
        </authorList>
    </citation>
    <scope>NUCLEOTIDE SEQUENCE</scope>
    <source>
        <strain evidence="1">CBS4Y-1</strain>
    </source>
</reference>
<dbReference type="RefSeq" id="WP_194503213.1">
    <property type="nucleotide sequence ID" value="NZ_JADIVZ010000003.1"/>
</dbReference>
<proteinExistence type="predicted"/>
<dbReference type="Proteomes" id="UP000656804">
    <property type="component" value="Unassembled WGS sequence"/>
</dbReference>
<accession>A0A930V2G6</accession>
<evidence type="ECO:0000313" key="2">
    <source>
        <dbReference type="Proteomes" id="UP000656804"/>
    </source>
</evidence>
<organism evidence="1 2">
    <name type="scientific">Nocardioides acrostichi</name>
    <dbReference type="NCBI Taxonomy" id="2784339"/>
    <lineage>
        <taxon>Bacteria</taxon>
        <taxon>Bacillati</taxon>
        <taxon>Actinomycetota</taxon>
        <taxon>Actinomycetes</taxon>
        <taxon>Propionibacteriales</taxon>
        <taxon>Nocardioidaceae</taxon>
        <taxon>Nocardioides</taxon>
    </lineage>
</organism>
<name>A0A930V2G6_9ACTN</name>
<sequence length="68" mass="7496">MRTGFGNALRRWEDVGFTHALRAVDADRIADESFVVLDSVLATLGHAARLAGATELSYRNCYREVGAR</sequence>
<keyword evidence="2" id="KW-1185">Reference proteome</keyword>